<dbReference type="STRING" id="1079859.SAMN04515674_102361"/>
<feature type="chain" id="PRO_5011630564" description="DUF2059 domain-containing protein" evidence="1">
    <location>
        <begin position="21"/>
        <end position="144"/>
    </location>
</feature>
<proteinExistence type="predicted"/>
<reference evidence="3 4" key="1">
    <citation type="submission" date="2016-10" db="EMBL/GenBank/DDBJ databases">
        <authorList>
            <person name="de Groot N.N."/>
        </authorList>
    </citation>
    <scope>NUCLEOTIDE SEQUENCE [LARGE SCALE GENOMIC DNA]</scope>
    <source>
        <strain evidence="4">E92,LMG 26720,CCM 7988</strain>
    </source>
</reference>
<sequence>MKKFLLTLLILSPFFSYSQADTTTQKNQEIKKLMILTGVVDMARTGMNQMIQQMKKTPNPNLPEGFFDEFIKEIKDEDLLNMYAPIYGRHYSLNEIKQLNKFYESPIGKKVIRETPALMTESIAAGSVWGREIGERVMKRMKKN</sequence>
<dbReference type="RefSeq" id="WP_092013054.1">
    <property type="nucleotide sequence ID" value="NZ_FOXH01000002.1"/>
</dbReference>
<feature type="domain" description="DUF2059" evidence="2">
    <location>
        <begin position="77"/>
        <end position="134"/>
    </location>
</feature>
<protein>
    <recommendedName>
        <fullName evidence="2">DUF2059 domain-containing protein</fullName>
    </recommendedName>
</protein>
<organism evidence="3 4">
    <name type="scientific">Pseudarcicella hirudinis</name>
    <dbReference type="NCBI Taxonomy" id="1079859"/>
    <lineage>
        <taxon>Bacteria</taxon>
        <taxon>Pseudomonadati</taxon>
        <taxon>Bacteroidota</taxon>
        <taxon>Cytophagia</taxon>
        <taxon>Cytophagales</taxon>
        <taxon>Flectobacillaceae</taxon>
        <taxon>Pseudarcicella</taxon>
    </lineage>
</organism>
<dbReference type="InterPro" id="IPR018637">
    <property type="entry name" value="DUF2059"/>
</dbReference>
<keyword evidence="4" id="KW-1185">Reference proteome</keyword>
<feature type="signal peptide" evidence="1">
    <location>
        <begin position="1"/>
        <end position="20"/>
    </location>
</feature>
<dbReference type="Proteomes" id="UP000199306">
    <property type="component" value="Unassembled WGS sequence"/>
</dbReference>
<evidence type="ECO:0000259" key="2">
    <source>
        <dbReference type="Pfam" id="PF09832"/>
    </source>
</evidence>
<gene>
    <name evidence="3" type="ORF">SAMN04515674_102361</name>
</gene>
<evidence type="ECO:0000256" key="1">
    <source>
        <dbReference type="SAM" id="SignalP"/>
    </source>
</evidence>
<name>A0A1I5P9V1_9BACT</name>
<evidence type="ECO:0000313" key="3">
    <source>
        <dbReference type="EMBL" id="SFP30884.1"/>
    </source>
</evidence>
<dbReference type="Pfam" id="PF09832">
    <property type="entry name" value="DUF2059"/>
    <property type="match status" value="1"/>
</dbReference>
<evidence type="ECO:0000313" key="4">
    <source>
        <dbReference type="Proteomes" id="UP000199306"/>
    </source>
</evidence>
<accession>A0A1I5P9V1</accession>
<dbReference type="OrthoDB" id="1143459at2"/>
<dbReference type="EMBL" id="FOXH01000002">
    <property type="protein sequence ID" value="SFP30884.1"/>
    <property type="molecule type" value="Genomic_DNA"/>
</dbReference>
<dbReference type="AlphaFoldDB" id="A0A1I5P9V1"/>
<keyword evidence="1" id="KW-0732">Signal</keyword>